<keyword evidence="1" id="KW-0645">Protease</keyword>
<keyword evidence="1" id="KW-0378">Hydrolase</keyword>
<organism evidence="1 2">
    <name type="scientific">Candidatus Aramenus sulfurataquae</name>
    <dbReference type="NCBI Taxonomy" id="1326980"/>
    <lineage>
        <taxon>Archaea</taxon>
        <taxon>Thermoproteota</taxon>
        <taxon>Thermoprotei</taxon>
        <taxon>Sulfolobales</taxon>
        <taxon>Sulfolobaceae</taxon>
        <taxon>Candidatus Aramenus</taxon>
    </lineage>
</organism>
<comment type="caution">
    <text evidence="1">The sequence shown here is derived from an EMBL/GenBank/DDBJ whole genome shotgun (WGS) entry which is preliminary data.</text>
</comment>
<dbReference type="EC" id="3.4.24.-" evidence="1"/>
<proteinExistence type="predicted"/>
<evidence type="ECO:0000313" key="2">
    <source>
        <dbReference type="Proteomes" id="UP000053480"/>
    </source>
</evidence>
<evidence type="ECO:0000313" key="1">
    <source>
        <dbReference type="EMBL" id="MEW9490614.1"/>
    </source>
</evidence>
<protein>
    <submittedName>
        <fullName evidence="1">M48 family metalloprotease</fullName>
        <ecNumber evidence="1">3.4.24.-</ecNumber>
    </submittedName>
</protein>
<dbReference type="EMBL" id="JZWS03000001">
    <property type="protein sequence ID" value="MEW9490614.1"/>
    <property type="molecule type" value="Genomic_DNA"/>
</dbReference>
<sequence length="186" mass="20803">MSYFTFGLLSLSLIYAIYFAVSTLVSKRYPEVRVEGIEEIRRRSGVNFKLKLKDDSRVNAFSLVNNVIVVTSSLLQLNEEEVLAAIAHEVGHLKMRHHLKSLAITSAVVLSFFLLLGSLPLALSVSLLGLVIQRYFSRRFEVEADKFASELVDKHSLIALIMNYGDTSSSFLSTHPSSVARIKKII</sequence>
<dbReference type="Proteomes" id="UP000053480">
    <property type="component" value="Unassembled WGS sequence"/>
</dbReference>
<accession>A0ACC6TL90</accession>
<reference evidence="1" key="1">
    <citation type="submission" date="2024-07" db="EMBL/GenBank/DDBJ databases">
        <title>Metagenome and Metagenome-Assembled Genomes of Archaea from a hot spring from the geothermal field of Los Azufres, Mexico.</title>
        <authorList>
            <person name="Marin-Paredes R."/>
            <person name="Martinez-Romero E."/>
            <person name="Servin-Garciduenas L.E."/>
        </authorList>
    </citation>
    <scope>NUCLEOTIDE SEQUENCE</scope>
    <source>
        <strain evidence="1">AZ1-454</strain>
    </source>
</reference>
<name>A0ACC6TL90_9CREN</name>
<keyword evidence="1" id="KW-0482">Metalloprotease</keyword>
<gene>
    <name evidence="1" type="ORF">TQ35_0000095</name>
</gene>